<protein>
    <submittedName>
        <fullName evidence="5">EAL domain, c-di-GMP-specific phosphodiesterase class I (Or its enzymatically inactive variant)</fullName>
    </submittedName>
</protein>
<organism evidence="5 6">
    <name type="scientific">Modicisalibacter ilicicola DSM 19980</name>
    <dbReference type="NCBI Taxonomy" id="1121942"/>
    <lineage>
        <taxon>Bacteria</taxon>
        <taxon>Pseudomonadati</taxon>
        <taxon>Pseudomonadota</taxon>
        <taxon>Gammaproteobacteria</taxon>
        <taxon>Oceanospirillales</taxon>
        <taxon>Halomonadaceae</taxon>
        <taxon>Modicisalibacter</taxon>
    </lineage>
</organism>
<dbReference type="SUPFAM" id="SSF141868">
    <property type="entry name" value="EAL domain-like"/>
    <property type="match status" value="1"/>
</dbReference>
<dbReference type="InterPro" id="IPR043128">
    <property type="entry name" value="Rev_trsase/Diguanyl_cyclase"/>
</dbReference>
<dbReference type="AlphaFoldDB" id="A0A1M4ZGL5"/>
<gene>
    <name evidence="5" type="ORF">SAMN02745148_01992</name>
</gene>
<evidence type="ECO:0000259" key="3">
    <source>
        <dbReference type="PROSITE" id="PS50885"/>
    </source>
</evidence>
<dbReference type="InterPro" id="IPR000160">
    <property type="entry name" value="GGDEF_dom"/>
</dbReference>
<dbReference type="InterPro" id="IPR042461">
    <property type="entry name" value="LapD_MoxY_peri_C"/>
</dbReference>
<dbReference type="InterPro" id="IPR050706">
    <property type="entry name" value="Cyclic-di-GMP_PDE-like"/>
</dbReference>
<reference evidence="5 6" key="1">
    <citation type="submission" date="2016-11" db="EMBL/GenBank/DDBJ databases">
        <authorList>
            <person name="Jaros S."/>
            <person name="Januszkiewicz K."/>
            <person name="Wedrychowicz H."/>
        </authorList>
    </citation>
    <scope>NUCLEOTIDE SEQUENCE [LARGE SCALE GENOMIC DNA]</scope>
    <source>
        <strain evidence="5 6">DSM 19980</strain>
    </source>
</reference>
<dbReference type="OrthoDB" id="5894408at2"/>
<evidence type="ECO:0000259" key="4">
    <source>
        <dbReference type="PROSITE" id="PS50887"/>
    </source>
</evidence>
<dbReference type="RefSeq" id="WP_072822298.1">
    <property type="nucleotide sequence ID" value="NZ_FQUJ01000007.1"/>
</dbReference>
<dbReference type="Pfam" id="PF16448">
    <property type="entry name" value="LapD_MoxY_N"/>
    <property type="match status" value="1"/>
</dbReference>
<dbReference type="InterPro" id="IPR001633">
    <property type="entry name" value="EAL_dom"/>
</dbReference>
<dbReference type="Gene3D" id="3.30.70.270">
    <property type="match status" value="1"/>
</dbReference>
<proteinExistence type="predicted"/>
<dbReference type="Gene3D" id="6.20.270.20">
    <property type="entry name" value="LapD/MoxY periplasmic domain"/>
    <property type="match status" value="1"/>
</dbReference>
<keyword evidence="1" id="KW-1133">Transmembrane helix</keyword>
<feature type="domain" description="HAMP" evidence="3">
    <location>
        <begin position="170"/>
        <end position="222"/>
    </location>
</feature>
<feature type="transmembrane region" description="Helical" evidence="1">
    <location>
        <begin position="150"/>
        <end position="169"/>
    </location>
</feature>
<dbReference type="Gene3D" id="3.20.20.450">
    <property type="entry name" value="EAL domain"/>
    <property type="match status" value="1"/>
</dbReference>
<feature type="domain" description="GGDEF" evidence="4">
    <location>
        <begin position="264"/>
        <end position="393"/>
    </location>
</feature>
<dbReference type="Proteomes" id="UP000184346">
    <property type="component" value="Unassembled WGS sequence"/>
</dbReference>
<dbReference type="PANTHER" id="PTHR33121">
    <property type="entry name" value="CYCLIC DI-GMP PHOSPHODIESTERASE PDEF"/>
    <property type="match status" value="1"/>
</dbReference>
<evidence type="ECO:0000313" key="6">
    <source>
        <dbReference type="Proteomes" id="UP000184346"/>
    </source>
</evidence>
<evidence type="ECO:0000259" key="2">
    <source>
        <dbReference type="PROSITE" id="PS50883"/>
    </source>
</evidence>
<sequence length="641" mass="70931">MSLIKQLWLTLLVVLALSFAGSLTISLVTGTHYFEEELRTKNIDNANALALSLSLIDKDPWVIEGVLAAQFDTGHYRRIELVAPEGEPLMRRASETATSGIPAWFVRLVELSIPPGEAVILQDQKQYATVVVESHQGHAYRLLWQGTIDLLIWFTIASVIGASLVWWIMGTIRRPLRSVIAQASDIGQRRFSVCEELPRPRELRQVVLAMNRLSGAMRALFAEESRKLDRLQRQLQQDDITGVTKRGIFLHQVDTALNGDDHGTAGHIAMARLAGLNELNERLGYTATNQLLSSFADMLVDLASHYDGAQVGRLNGSDFALLLPGNEATAHLQAHIEAQLNAQFDGASLRVASPMAVAPYHQGDRRRELFSALDGALAKAEERGGSTVEAVAVDLRHQIYRTHKQWRHALDQAMKAEGIRLARHPVLDDRGRLIHYEACAQLKLEDEWESEGTFLPWLSRTGLSSEFDLAAVKTALAAIDEQGRPLSIRLSKDALGDARFATQLRQCVALHPEAARRLWIEVPESTAVRNKEIFRNLSLELRPLGCKIGLAHAGPEFARLPDLHDLGLSYMKIDASLVRDIHSRKRTHPLLGGIVTLCHSLGIKVIGESVTSHAERRCLLDLGLDGVTGPGIRLHLGLVKE</sequence>
<evidence type="ECO:0000256" key="1">
    <source>
        <dbReference type="SAM" id="Phobius"/>
    </source>
</evidence>
<dbReference type="STRING" id="1121942.SAMN02745148_01992"/>
<dbReference type="PROSITE" id="PS50887">
    <property type="entry name" value="GGDEF"/>
    <property type="match status" value="1"/>
</dbReference>
<dbReference type="Gene3D" id="3.30.110.200">
    <property type="match status" value="1"/>
</dbReference>
<dbReference type="SMART" id="SM00267">
    <property type="entry name" value="GGDEF"/>
    <property type="match status" value="1"/>
</dbReference>
<dbReference type="InterPro" id="IPR029787">
    <property type="entry name" value="Nucleotide_cyclase"/>
</dbReference>
<keyword evidence="1" id="KW-0472">Membrane</keyword>
<dbReference type="InterPro" id="IPR003660">
    <property type="entry name" value="HAMP_dom"/>
</dbReference>
<evidence type="ECO:0000313" key="5">
    <source>
        <dbReference type="EMBL" id="SHF16942.1"/>
    </source>
</evidence>
<dbReference type="CDD" id="cd01948">
    <property type="entry name" value="EAL"/>
    <property type="match status" value="1"/>
</dbReference>
<dbReference type="InterPro" id="IPR032244">
    <property type="entry name" value="LapD_MoxY_N"/>
</dbReference>
<dbReference type="Pfam" id="PF00563">
    <property type="entry name" value="EAL"/>
    <property type="match status" value="1"/>
</dbReference>
<dbReference type="Pfam" id="PF00990">
    <property type="entry name" value="GGDEF"/>
    <property type="match status" value="1"/>
</dbReference>
<keyword evidence="1" id="KW-0812">Transmembrane</keyword>
<dbReference type="SUPFAM" id="SSF55073">
    <property type="entry name" value="Nucleotide cyclase"/>
    <property type="match status" value="1"/>
</dbReference>
<dbReference type="SMART" id="SM00052">
    <property type="entry name" value="EAL"/>
    <property type="match status" value="1"/>
</dbReference>
<name>A0A1M4ZGL5_9GAMM</name>
<accession>A0A1M4ZGL5</accession>
<dbReference type="InterPro" id="IPR035919">
    <property type="entry name" value="EAL_sf"/>
</dbReference>
<dbReference type="EMBL" id="FQUJ01000007">
    <property type="protein sequence ID" value="SHF16942.1"/>
    <property type="molecule type" value="Genomic_DNA"/>
</dbReference>
<dbReference type="PROSITE" id="PS50883">
    <property type="entry name" value="EAL"/>
    <property type="match status" value="1"/>
</dbReference>
<dbReference type="PROSITE" id="PS50885">
    <property type="entry name" value="HAMP"/>
    <property type="match status" value="1"/>
</dbReference>
<dbReference type="GO" id="GO:0016020">
    <property type="term" value="C:membrane"/>
    <property type="evidence" value="ECO:0007669"/>
    <property type="project" value="InterPro"/>
</dbReference>
<dbReference type="PANTHER" id="PTHR33121:SF23">
    <property type="entry name" value="CYCLIC DI-GMP PHOSPHODIESTERASE PDEB"/>
    <property type="match status" value="1"/>
</dbReference>
<dbReference type="GO" id="GO:0071111">
    <property type="term" value="F:cyclic-guanylate-specific phosphodiesterase activity"/>
    <property type="evidence" value="ECO:0007669"/>
    <property type="project" value="InterPro"/>
</dbReference>
<dbReference type="GO" id="GO:0007165">
    <property type="term" value="P:signal transduction"/>
    <property type="evidence" value="ECO:0007669"/>
    <property type="project" value="InterPro"/>
</dbReference>
<feature type="domain" description="EAL" evidence="2">
    <location>
        <begin position="403"/>
        <end position="641"/>
    </location>
</feature>
<keyword evidence="6" id="KW-1185">Reference proteome</keyword>